<dbReference type="Proteomes" id="UP001519460">
    <property type="component" value="Unassembled WGS sequence"/>
</dbReference>
<proteinExistence type="predicted"/>
<reference evidence="2 3" key="1">
    <citation type="journal article" date="2023" name="Sci. Data">
        <title>Genome assembly of the Korean intertidal mud-creeper Batillaria attramentaria.</title>
        <authorList>
            <person name="Patra A.K."/>
            <person name="Ho P.T."/>
            <person name="Jun S."/>
            <person name="Lee S.J."/>
            <person name="Kim Y."/>
            <person name="Won Y.J."/>
        </authorList>
    </citation>
    <scope>NUCLEOTIDE SEQUENCE [LARGE SCALE GENOMIC DNA]</scope>
    <source>
        <strain evidence="2">Wonlab-2016</strain>
    </source>
</reference>
<evidence type="ECO:0000256" key="1">
    <source>
        <dbReference type="SAM" id="MobiDB-lite"/>
    </source>
</evidence>
<name>A0ABD0LKQ8_9CAEN</name>
<evidence type="ECO:0000313" key="2">
    <source>
        <dbReference type="EMBL" id="KAK7500126.1"/>
    </source>
</evidence>
<keyword evidence="3" id="KW-1185">Reference proteome</keyword>
<accession>A0ABD0LKQ8</accession>
<gene>
    <name evidence="2" type="ORF">BaRGS_00008673</name>
</gene>
<dbReference type="AlphaFoldDB" id="A0ABD0LKQ8"/>
<comment type="caution">
    <text evidence="2">The sequence shown here is derived from an EMBL/GenBank/DDBJ whole genome shotgun (WGS) entry which is preliminary data.</text>
</comment>
<sequence>MDTVQCLITTWYWYSVLVLFEKSLGHGRGATGKQLGCVIRKINLYVPLHICVKFLCLSSYDIGYIFMSGLTTSDAAFCRGCDFIVCISLTFVTTMNQSTRVGSRVGFENDRILTVVKVPLWRIETEQSAISDESSNPLVAGQPRPPLAGGTPPSSTGHSSPPTWTPAARMFAQPLD</sequence>
<evidence type="ECO:0000313" key="3">
    <source>
        <dbReference type="Proteomes" id="UP001519460"/>
    </source>
</evidence>
<feature type="region of interest" description="Disordered" evidence="1">
    <location>
        <begin position="132"/>
        <end position="176"/>
    </location>
</feature>
<organism evidence="2 3">
    <name type="scientific">Batillaria attramentaria</name>
    <dbReference type="NCBI Taxonomy" id="370345"/>
    <lineage>
        <taxon>Eukaryota</taxon>
        <taxon>Metazoa</taxon>
        <taxon>Spiralia</taxon>
        <taxon>Lophotrochozoa</taxon>
        <taxon>Mollusca</taxon>
        <taxon>Gastropoda</taxon>
        <taxon>Caenogastropoda</taxon>
        <taxon>Sorbeoconcha</taxon>
        <taxon>Cerithioidea</taxon>
        <taxon>Batillariidae</taxon>
        <taxon>Batillaria</taxon>
    </lineage>
</organism>
<dbReference type="EMBL" id="JACVVK020000039">
    <property type="protein sequence ID" value="KAK7500126.1"/>
    <property type="molecule type" value="Genomic_DNA"/>
</dbReference>
<feature type="compositionally biased region" description="Low complexity" evidence="1">
    <location>
        <begin position="149"/>
        <end position="166"/>
    </location>
</feature>
<protein>
    <submittedName>
        <fullName evidence="2">Uncharacterized protein</fullName>
    </submittedName>
</protein>